<dbReference type="Proteomes" id="UP001060170">
    <property type="component" value="Chromosome 17"/>
</dbReference>
<comment type="caution">
    <text evidence="1">The sequence shown here is derived from an EMBL/GenBank/DDBJ whole genome shotgun (WGS) entry which is preliminary data.</text>
</comment>
<gene>
    <name evidence="1" type="ORF">MJO28_015990</name>
</gene>
<reference evidence="1 2" key="3">
    <citation type="journal article" date="2022" name="Microbiol. Spectr.">
        <title>Folding features and dynamics of 3D genome architecture in plant fungal pathogens.</title>
        <authorList>
            <person name="Xia C."/>
        </authorList>
    </citation>
    <scope>NUCLEOTIDE SEQUENCE [LARGE SCALE GENOMIC DNA]</scope>
    <source>
        <strain evidence="1 2">93-210</strain>
    </source>
</reference>
<evidence type="ECO:0000313" key="1">
    <source>
        <dbReference type="EMBL" id="KAI7937091.1"/>
    </source>
</evidence>
<protein>
    <submittedName>
        <fullName evidence="1">Uncharacterized protein</fullName>
    </submittedName>
</protein>
<organism evidence="1 2">
    <name type="scientific">Puccinia striiformis f. sp. tritici</name>
    <dbReference type="NCBI Taxonomy" id="168172"/>
    <lineage>
        <taxon>Eukaryota</taxon>
        <taxon>Fungi</taxon>
        <taxon>Dikarya</taxon>
        <taxon>Basidiomycota</taxon>
        <taxon>Pucciniomycotina</taxon>
        <taxon>Pucciniomycetes</taxon>
        <taxon>Pucciniales</taxon>
        <taxon>Pucciniaceae</taxon>
        <taxon>Puccinia</taxon>
    </lineage>
</organism>
<evidence type="ECO:0000313" key="2">
    <source>
        <dbReference type="Proteomes" id="UP001060170"/>
    </source>
</evidence>
<sequence>MHLLLVLLLTAAFLGLAGADGSRQVKHTVVSIFCFQGNPTESYISFFRFIFARMAALLGLGSSSRISAFFPMI</sequence>
<keyword evidence="2" id="KW-1185">Reference proteome</keyword>
<accession>A0ACC0DQC9</accession>
<reference evidence="2" key="1">
    <citation type="journal article" date="2018" name="BMC Genomics">
        <title>Genomic insights into host adaptation between the wheat stripe rust pathogen (Puccinia striiformis f. sp. tritici) and the barley stripe rust pathogen (Puccinia striiformis f. sp. hordei).</title>
        <authorList>
            <person name="Xia C."/>
            <person name="Wang M."/>
            <person name="Yin C."/>
            <person name="Cornejo O.E."/>
            <person name="Hulbert S.H."/>
            <person name="Chen X."/>
        </authorList>
    </citation>
    <scope>NUCLEOTIDE SEQUENCE [LARGE SCALE GENOMIC DNA]</scope>
    <source>
        <strain evidence="2">93-210</strain>
    </source>
</reference>
<dbReference type="EMBL" id="CM045881">
    <property type="protein sequence ID" value="KAI7937091.1"/>
    <property type="molecule type" value="Genomic_DNA"/>
</dbReference>
<name>A0ACC0DQC9_9BASI</name>
<proteinExistence type="predicted"/>
<reference evidence="2" key="2">
    <citation type="journal article" date="2018" name="Mol. Plant Microbe Interact.">
        <title>Genome sequence resources for the wheat stripe rust pathogen (Puccinia striiformis f. sp. tritici) and the barley stripe rust pathogen (Puccinia striiformis f. sp. hordei).</title>
        <authorList>
            <person name="Xia C."/>
            <person name="Wang M."/>
            <person name="Yin C."/>
            <person name="Cornejo O.E."/>
            <person name="Hulbert S.H."/>
            <person name="Chen X."/>
        </authorList>
    </citation>
    <scope>NUCLEOTIDE SEQUENCE [LARGE SCALE GENOMIC DNA]</scope>
    <source>
        <strain evidence="2">93-210</strain>
    </source>
</reference>